<dbReference type="InterPro" id="IPR013211">
    <property type="entry name" value="LVIVD"/>
</dbReference>
<proteinExistence type="predicted"/>
<dbReference type="InterPro" id="IPR011047">
    <property type="entry name" value="Quinoprotein_ADH-like_sf"/>
</dbReference>
<dbReference type="EMBL" id="JAVRHN010000002">
    <property type="protein sequence ID" value="MDT0685294.1"/>
    <property type="molecule type" value="Genomic_DNA"/>
</dbReference>
<dbReference type="Pfam" id="PF08309">
    <property type="entry name" value="LVIVD"/>
    <property type="match status" value="2"/>
</dbReference>
<dbReference type="Proteomes" id="UP001253848">
    <property type="component" value="Unassembled WGS sequence"/>
</dbReference>
<accession>A0ABU3DNK1</accession>
<comment type="caution">
    <text evidence="1">The sequence shown here is derived from an EMBL/GenBank/DDBJ whole genome shotgun (WGS) entry which is preliminary data.</text>
</comment>
<name>A0ABU3DNK1_9FLAO</name>
<sequence>MTKKLLGLSFILSVFLISCESDDIQNPSSEEKYFSVESNSSEFSKSISDDGVGVLGVTSVSDNRSMDIIDSDSEIGKITLEQIATIEPPVLDGKAMRANHVDIDGNYAYVAYTKEGPTYLGGIDIIDISDKYAPKVVSRMTTTYADVNALFYRNNKVFFTGALNTPASSGSERAFFGSMEAINGELASGYELNNFYGGQAGVDILPYQENNFIGVSGSESSIGYYSDGLIMEWAGLDYEDLRAAAHSNGKVVTLSGKGYVIIIDEYGIDRRITTKPLIPESKRTIEFLNDLLMVSEGPNGVGIYNLESGQEVNRLPINMLPDAEVAEGEKVTNAVTIFNDFILMANGGAGFGITKIDENYNVVEEGIIEIDGSANYVKAKGDYIFVASGTGGLRILKMSRHVAPETSFLACSDYSEYSGDKNLNINSGAVESYGGSVTLKHLNVGGILNFCGALNIEKSTNVNSFGEFNMSGALAVGQTNKNENLTVNSKSILRIEGSLTVYGDLNLNSGATLEFVGENSSIHIYGEVRKGQNVTISGNYTDTSNKL</sequence>
<protein>
    <recommendedName>
        <fullName evidence="3">LVIVD repeat-containing protein</fullName>
    </recommendedName>
</protein>
<reference evidence="1 2" key="1">
    <citation type="submission" date="2023-09" db="EMBL/GenBank/DDBJ databases">
        <authorList>
            <person name="Rey-Velasco X."/>
        </authorList>
    </citation>
    <scope>NUCLEOTIDE SEQUENCE [LARGE SCALE GENOMIC DNA]</scope>
    <source>
        <strain evidence="1 2">F225</strain>
    </source>
</reference>
<dbReference type="PROSITE" id="PS51257">
    <property type="entry name" value="PROKAR_LIPOPROTEIN"/>
    <property type="match status" value="1"/>
</dbReference>
<evidence type="ECO:0000313" key="2">
    <source>
        <dbReference type="Proteomes" id="UP001253848"/>
    </source>
</evidence>
<evidence type="ECO:0000313" key="1">
    <source>
        <dbReference type="EMBL" id="MDT0685294.1"/>
    </source>
</evidence>
<gene>
    <name evidence="1" type="ORF">RM541_02895</name>
</gene>
<keyword evidence="2" id="KW-1185">Reference proteome</keyword>
<evidence type="ECO:0008006" key="3">
    <source>
        <dbReference type="Google" id="ProtNLM"/>
    </source>
</evidence>
<dbReference type="SUPFAM" id="SSF50998">
    <property type="entry name" value="Quinoprotein alcohol dehydrogenase-like"/>
    <property type="match status" value="1"/>
</dbReference>
<dbReference type="RefSeq" id="WP_311498727.1">
    <property type="nucleotide sequence ID" value="NZ_JAVRHN010000002.1"/>
</dbReference>
<organism evidence="1 2">
    <name type="scientific">Autumnicola psychrophila</name>
    <dbReference type="NCBI Taxonomy" id="3075592"/>
    <lineage>
        <taxon>Bacteria</taxon>
        <taxon>Pseudomonadati</taxon>
        <taxon>Bacteroidota</taxon>
        <taxon>Flavobacteriia</taxon>
        <taxon>Flavobacteriales</taxon>
        <taxon>Flavobacteriaceae</taxon>
        <taxon>Autumnicola</taxon>
    </lineage>
</organism>